<reference evidence="6" key="1">
    <citation type="journal article" date="2023" name="G3 (Bethesda)">
        <title>Whole genome assembly and annotation of the endangered Caribbean coral Acropora cervicornis.</title>
        <authorList>
            <person name="Selwyn J.D."/>
            <person name="Vollmer S.V."/>
        </authorList>
    </citation>
    <scope>NUCLEOTIDE SEQUENCE</scope>
    <source>
        <strain evidence="6">K2</strain>
    </source>
</reference>
<gene>
    <name evidence="6" type="ORF">P5673_013940</name>
</gene>
<dbReference type="GO" id="GO:0005524">
    <property type="term" value="F:ATP binding"/>
    <property type="evidence" value="ECO:0007669"/>
    <property type="project" value="UniProtKB-KW"/>
</dbReference>
<dbReference type="PANTHER" id="PTHR10656:SF42">
    <property type="entry name" value="CYCLIC GMP-AMP SYNTHASE-LIKE PROTEIN-RELATED"/>
    <property type="match status" value="1"/>
</dbReference>
<comment type="cofactor">
    <cofactor evidence="1">
        <name>Mg(2+)</name>
        <dbReference type="ChEBI" id="CHEBI:18420"/>
    </cofactor>
</comment>
<reference evidence="6" key="2">
    <citation type="journal article" date="2023" name="Science">
        <title>Genomic signatures of disease resistance in endangered staghorn corals.</title>
        <authorList>
            <person name="Vollmer S.V."/>
            <person name="Selwyn J.D."/>
            <person name="Despard B.A."/>
            <person name="Roesel C.L."/>
        </authorList>
    </citation>
    <scope>NUCLEOTIDE SEQUENCE</scope>
    <source>
        <strain evidence="6">K2</strain>
    </source>
</reference>
<dbReference type="InterPro" id="IPR046903">
    <property type="entry name" value="Mab-21-like_nuc_Trfase"/>
</dbReference>
<dbReference type="Proteomes" id="UP001249851">
    <property type="component" value="Unassembled WGS sequence"/>
</dbReference>
<dbReference type="AlphaFoldDB" id="A0AAD9V6F8"/>
<evidence type="ECO:0000256" key="3">
    <source>
        <dbReference type="ARBA" id="ARBA00022741"/>
    </source>
</evidence>
<evidence type="ECO:0000256" key="4">
    <source>
        <dbReference type="ARBA" id="ARBA00022840"/>
    </source>
</evidence>
<dbReference type="SMART" id="SM01265">
    <property type="entry name" value="Mab-21"/>
    <property type="match status" value="1"/>
</dbReference>
<feature type="domain" description="Mab-21-like nucleotidyltransferase" evidence="5">
    <location>
        <begin position="92"/>
        <end position="279"/>
    </location>
</feature>
<evidence type="ECO:0000259" key="5">
    <source>
        <dbReference type="Pfam" id="PF03281"/>
    </source>
</evidence>
<name>A0AAD9V6F8_ACRCE</name>
<accession>A0AAD9V6F8</accession>
<dbReference type="Gene3D" id="3.30.460.90">
    <property type="match status" value="1"/>
</dbReference>
<evidence type="ECO:0000256" key="1">
    <source>
        <dbReference type="ARBA" id="ARBA00001946"/>
    </source>
</evidence>
<dbReference type="EMBL" id="JARQWQ010000027">
    <property type="protein sequence ID" value="KAK2562954.1"/>
    <property type="molecule type" value="Genomic_DNA"/>
</dbReference>
<sequence>MWEFFQSKRHRSSSPFNLPPAPEAVTHIIRDILRACRDNTVGEFHFGDEQCGHERCEIGRQVRELVSDLVDAVGQMDHRLQCKLILTGSVAEETKLWKPDEFDFMMELTQLKGHSRLEYAGLSRSSNTTVISLDDEMKEMWREFLKDDCLSPEKLRDYFVLLTWRAGFSLQRQKYKNLSFNLSQQSGGTGSSHPLVRMSSVGVLLHFQWHGYDYTSLDIDVDLTLSVPFSDWPVLLPSDRSPQPAPAIFDTTVGYHAIKVIKKDGAYWRFSFSLAEQNVVRNRLSPVHRELYKALKLLRDIHMREGGTPSHTLKSIVFNYVFKENAEATLEKPTGKTAAASAYLPECNLERNLGDLSDEIRENIAAACTISPECDLSGNVEDHPYEIRGNTPVSNSPSSKFDGLARQGKDPPGKMACNIAGASSLDQECDGTRNRELTEHVRNVLRRLEQEQLQQRLLIRRDNKKCILSNFFTNDLLQDINTLDVSTDWCWLSILEFRKEGLY</sequence>
<comment type="caution">
    <text evidence="6">The sequence shown here is derived from an EMBL/GenBank/DDBJ whole genome shotgun (WGS) entry which is preliminary data.</text>
</comment>
<dbReference type="PANTHER" id="PTHR10656">
    <property type="entry name" value="CELL FATE DETERMINING PROTEIN MAB21-RELATED"/>
    <property type="match status" value="1"/>
</dbReference>
<proteinExistence type="inferred from homology"/>
<comment type="similarity">
    <text evidence="2">Belongs to the mab-21 family.</text>
</comment>
<dbReference type="InterPro" id="IPR024810">
    <property type="entry name" value="MAB21L/cGLR"/>
</dbReference>
<dbReference type="Pfam" id="PF03281">
    <property type="entry name" value="Mab-21"/>
    <property type="match status" value="1"/>
</dbReference>
<organism evidence="6 7">
    <name type="scientific">Acropora cervicornis</name>
    <name type="common">Staghorn coral</name>
    <dbReference type="NCBI Taxonomy" id="6130"/>
    <lineage>
        <taxon>Eukaryota</taxon>
        <taxon>Metazoa</taxon>
        <taxon>Cnidaria</taxon>
        <taxon>Anthozoa</taxon>
        <taxon>Hexacorallia</taxon>
        <taxon>Scleractinia</taxon>
        <taxon>Astrocoeniina</taxon>
        <taxon>Acroporidae</taxon>
        <taxon>Acropora</taxon>
    </lineage>
</organism>
<evidence type="ECO:0000256" key="2">
    <source>
        <dbReference type="ARBA" id="ARBA00008307"/>
    </source>
</evidence>
<evidence type="ECO:0000313" key="7">
    <source>
        <dbReference type="Proteomes" id="UP001249851"/>
    </source>
</evidence>
<protein>
    <recommendedName>
        <fullName evidence="5">Mab-21-like nucleotidyltransferase domain-containing protein</fullName>
    </recommendedName>
</protein>
<keyword evidence="7" id="KW-1185">Reference proteome</keyword>
<keyword evidence="3" id="KW-0547">Nucleotide-binding</keyword>
<evidence type="ECO:0000313" key="6">
    <source>
        <dbReference type="EMBL" id="KAK2562954.1"/>
    </source>
</evidence>
<keyword evidence="4" id="KW-0067">ATP-binding</keyword>